<keyword evidence="1" id="KW-1133">Transmembrane helix</keyword>
<dbReference type="AlphaFoldDB" id="A0A974H9X7"/>
<keyword evidence="1" id="KW-0812">Transmembrane</keyword>
<dbReference type="EMBL" id="CM004479">
    <property type="protein sequence ID" value="OCT70277.1"/>
    <property type="molecule type" value="Genomic_DNA"/>
</dbReference>
<name>A0A974H9X7_XENLA</name>
<protein>
    <submittedName>
        <fullName evidence="2">Uncharacterized protein</fullName>
    </submittedName>
</protein>
<reference evidence="3" key="1">
    <citation type="journal article" date="2016" name="Nature">
        <title>Genome evolution in the allotetraploid frog Xenopus laevis.</title>
        <authorList>
            <person name="Session A.M."/>
            <person name="Uno Y."/>
            <person name="Kwon T."/>
            <person name="Chapman J.A."/>
            <person name="Toyoda A."/>
            <person name="Takahashi S."/>
            <person name="Fukui A."/>
            <person name="Hikosaka A."/>
            <person name="Suzuki A."/>
            <person name="Kondo M."/>
            <person name="van Heeringen S.J."/>
            <person name="Quigley I."/>
            <person name="Heinz S."/>
            <person name="Ogino H."/>
            <person name="Ochi H."/>
            <person name="Hellsten U."/>
            <person name="Lyons J.B."/>
            <person name="Simakov O."/>
            <person name="Putnam N."/>
            <person name="Stites J."/>
            <person name="Kuroki Y."/>
            <person name="Tanaka T."/>
            <person name="Michiue T."/>
            <person name="Watanabe M."/>
            <person name="Bogdanovic O."/>
            <person name="Lister R."/>
            <person name="Georgiou G."/>
            <person name="Paranjpe S.S."/>
            <person name="van Kruijsbergen I."/>
            <person name="Shu S."/>
            <person name="Carlson J."/>
            <person name="Kinoshita T."/>
            <person name="Ohta Y."/>
            <person name="Mawaribuchi S."/>
            <person name="Jenkins J."/>
            <person name="Grimwood J."/>
            <person name="Schmutz J."/>
            <person name="Mitros T."/>
            <person name="Mozaffari S.V."/>
            <person name="Suzuki Y."/>
            <person name="Haramoto Y."/>
            <person name="Yamamoto T.S."/>
            <person name="Takagi C."/>
            <person name="Heald R."/>
            <person name="Miller K."/>
            <person name="Haudenschild C."/>
            <person name="Kitzman J."/>
            <person name="Nakayama T."/>
            <person name="Izutsu Y."/>
            <person name="Robert J."/>
            <person name="Fortriede J."/>
            <person name="Burns K."/>
            <person name="Lotay V."/>
            <person name="Karimi K."/>
            <person name="Yasuoka Y."/>
            <person name="Dichmann D.S."/>
            <person name="Flajnik M.F."/>
            <person name="Houston D.W."/>
            <person name="Shendure J."/>
            <person name="DuPasquier L."/>
            <person name="Vize P.D."/>
            <person name="Zorn A.M."/>
            <person name="Ito M."/>
            <person name="Marcotte E.M."/>
            <person name="Wallingford J.B."/>
            <person name="Ito Y."/>
            <person name="Asashima M."/>
            <person name="Ueno N."/>
            <person name="Matsuda Y."/>
            <person name="Veenstra G.J."/>
            <person name="Fujiyama A."/>
            <person name="Harland R.M."/>
            <person name="Taira M."/>
            <person name="Rokhsar D.S."/>
        </authorList>
    </citation>
    <scope>NUCLEOTIDE SEQUENCE [LARGE SCALE GENOMIC DNA]</scope>
    <source>
        <strain evidence="3">J</strain>
    </source>
</reference>
<accession>A0A974H9X7</accession>
<organism evidence="2 3">
    <name type="scientific">Xenopus laevis</name>
    <name type="common">African clawed frog</name>
    <dbReference type="NCBI Taxonomy" id="8355"/>
    <lineage>
        <taxon>Eukaryota</taxon>
        <taxon>Metazoa</taxon>
        <taxon>Chordata</taxon>
        <taxon>Craniata</taxon>
        <taxon>Vertebrata</taxon>
        <taxon>Euteleostomi</taxon>
        <taxon>Amphibia</taxon>
        <taxon>Batrachia</taxon>
        <taxon>Anura</taxon>
        <taxon>Pipoidea</taxon>
        <taxon>Pipidae</taxon>
        <taxon>Xenopodinae</taxon>
        <taxon>Xenopus</taxon>
        <taxon>Xenopus</taxon>
    </lineage>
</organism>
<keyword evidence="1" id="KW-0472">Membrane</keyword>
<evidence type="ECO:0000313" key="2">
    <source>
        <dbReference type="EMBL" id="OCT70277.1"/>
    </source>
</evidence>
<proteinExistence type="predicted"/>
<feature type="transmembrane region" description="Helical" evidence="1">
    <location>
        <begin position="6"/>
        <end position="25"/>
    </location>
</feature>
<evidence type="ECO:0000313" key="3">
    <source>
        <dbReference type="Proteomes" id="UP000694892"/>
    </source>
</evidence>
<dbReference type="Proteomes" id="UP000694892">
    <property type="component" value="Chromosome 7S"/>
</dbReference>
<gene>
    <name evidence="2" type="ORF">XELAEV_18037198mg</name>
</gene>
<sequence>MFSLSLHIIFSVNCILSPYILATLHPLAYREFQTLILMARMHLYILNHYYKHDKEITGNIIFLIVLLRTACASVFLHMLGIVQNLGQ</sequence>
<feature type="transmembrane region" description="Helical" evidence="1">
    <location>
        <begin position="56"/>
        <end position="82"/>
    </location>
</feature>
<evidence type="ECO:0000256" key="1">
    <source>
        <dbReference type="SAM" id="Phobius"/>
    </source>
</evidence>